<sequence length="202" mass="23944">MKPKYFIKTYYEHKEGFHHKQPVKKLNGKEYHQYSQDSYERKNWGDIKLKSHKYTEALRICDSNLWLDEKLKENGLKVIYDFLLKQEGSGSCTKLFPFEVFLMNDGFEMVSFCELNAFSPGVTLWLDKNNKPLGLSTNRLYKKIDHLVYLGFGRGKGNGKFYFQTSVDKRFYFEVDNEFTNYDKAINAELEPMQEDMVFPNE</sequence>
<gene>
    <name evidence="1" type="ORF">LCGC14_0370930</name>
</gene>
<name>A0A0F9TNA0_9ZZZZ</name>
<evidence type="ECO:0000313" key="1">
    <source>
        <dbReference type="EMBL" id="KKN76407.1"/>
    </source>
</evidence>
<proteinExistence type="predicted"/>
<organism evidence="1">
    <name type="scientific">marine sediment metagenome</name>
    <dbReference type="NCBI Taxonomy" id="412755"/>
    <lineage>
        <taxon>unclassified sequences</taxon>
        <taxon>metagenomes</taxon>
        <taxon>ecological metagenomes</taxon>
    </lineage>
</organism>
<dbReference type="EMBL" id="LAZR01000296">
    <property type="protein sequence ID" value="KKN76407.1"/>
    <property type="molecule type" value="Genomic_DNA"/>
</dbReference>
<dbReference type="AlphaFoldDB" id="A0A0F9TNA0"/>
<accession>A0A0F9TNA0</accession>
<protein>
    <submittedName>
        <fullName evidence="1">Uncharacterized protein</fullName>
    </submittedName>
</protein>
<comment type="caution">
    <text evidence="1">The sequence shown here is derived from an EMBL/GenBank/DDBJ whole genome shotgun (WGS) entry which is preliminary data.</text>
</comment>
<reference evidence="1" key="1">
    <citation type="journal article" date="2015" name="Nature">
        <title>Complex archaea that bridge the gap between prokaryotes and eukaryotes.</title>
        <authorList>
            <person name="Spang A."/>
            <person name="Saw J.H."/>
            <person name="Jorgensen S.L."/>
            <person name="Zaremba-Niedzwiedzka K."/>
            <person name="Martijn J."/>
            <person name="Lind A.E."/>
            <person name="van Eijk R."/>
            <person name="Schleper C."/>
            <person name="Guy L."/>
            <person name="Ettema T.J."/>
        </authorList>
    </citation>
    <scope>NUCLEOTIDE SEQUENCE</scope>
</reference>